<dbReference type="Proteomes" id="UP000693970">
    <property type="component" value="Unassembled WGS sequence"/>
</dbReference>
<feature type="domain" description="DUF6824" evidence="2">
    <location>
        <begin position="244"/>
        <end position="332"/>
    </location>
</feature>
<evidence type="ECO:0000256" key="1">
    <source>
        <dbReference type="SAM" id="MobiDB-lite"/>
    </source>
</evidence>
<accession>A0A9K3M1Z1</accession>
<dbReference type="InterPro" id="IPR049227">
    <property type="entry name" value="DUF6824"/>
</dbReference>
<name>A0A9K3M1Z1_9STRA</name>
<protein>
    <recommendedName>
        <fullName evidence="2">DUF6824 domain-containing protein</fullName>
    </recommendedName>
</protein>
<sequence>MQSLFCFAGPSPLLRHCSSAIDLAGEASGVVIRKELIAQRQSTFTLHSLQPKSTMRRNNFMESASSGLDSWTSVCSASLPLSLDLVSSHLSSNPLFAQSSLSLLAGSHSCTSSLTLLDSNPGPSPLSSQMSQGILQQSFPQYSGASTPPVSDSVSVATVKGNHVVAQPKQHPVLFQDQNRDKTERLLEALRRAGPPPTPTEKSPLDVIANAAKVKKEEEEDGDESCCDSSVTEKKFDGVVPRNDIMFGRGTAIYDWHGNVRLRELVKDRQDDYKKFGETRIGKTAMSKEIADHLRNEGVCFWDRKPGSKKWYKLDYKADSRRIREKISSSLRAPYDNTDYYKQKRERFERMKKEKAAASAANKEKKNEEGHGGSRKSNAAAAVAVEDEKEERGYRIRMQN</sequence>
<reference evidence="3" key="2">
    <citation type="submission" date="2021-04" db="EMBL/GenBank/DDBJ databases">
        <authorList>
            <person name="Podell S."/>
        </authorList>
    </citation>
    <scope>NUCLEOTIDE SEQUENCE</scope>
    <source>
        <strain evidence="3">Hildebrandi</strain>
    </source>
</reference>
<dbReference type="AlphaFoldDB" id="A0A9K3M1Z1"/>
<comment type="caution">
    <text evidence="3">The sequence shown here is derived from an EMBL/GenBank/DDBJ whole genome shotgun (WGS) entry which is preliminary data.</text>
</comment>
<reference evidence="3" key="1">
    <citation type="journal article" date="2021" name="Sci. Rep.">
        <title>Diploid genomic architecture of Nitzschia inconspicua, an elite biomass production diatom.</title>
        <authorList>
            <person name="Oliver A."/>
            <person name="Podell S."/>
            <person name="Pinowska A."/>
            <person name="Traller J.C."/>
            <person name="Smith S.R."/>
            <person name="McClure R."/>
            <person name="Beliaev A."/>
            <person name="Bohutskyi P."/>
            <person name="Hill E.A."/>
            <person name="Rabines A."/>
            <person name="Zheng H."/>
            <person name="Allen L.Z."/>
            <person name="Kuo A."/>
            <person name="Grigoriev I.V."/>
            <person name="Allen A.E."/>
            <person name="Hazlebeck D."/>
            <person name="Allen E.E."/>
        </authorList>
    </citation>
    <scope>NUCLEOTIDE SEQUENCE</scope>
    <source>
        <strain evidence="3">Hildebrandi</strain>
    </source>
</reference>
<evidence type="ECO:0000313" key="4">
    <source>
        <dbReference type="Proteomes" id="UP000693970"/>
    </source>
</evidence>
<proteinExistence type="predicted"/>
<dbReference type="Pfam" id="PF20710">
    <property type="entry name" value="DUF6824"/>
    <property type="match status" value="1"/>
</dbReference>
<gene>
    <name evidence="3" type="ORF">IV203_018613</name>
</gene>
<evidence type="ECO:0000259" key="2">
    <source>
        <dbReference type="Pfam" id="PF20710"/>
    </source>
</evidence>
<organism evidence="3 4">
    <name type="scientific">Nitzschia inconspicua</name>
    <dbReference type="NCBI Taxonomy" id="303405"/>
    <lineage>
        <taxon>Eukaryota</taxon>
        <taxon>Sar</taxon>
        <taxon>Stramenopiles</taxon>
        <taxon>Ochrophyta</taxon>
        <taxon>Bacillariophyta</taxon>
        <taxon>Bacillariophyceae</taxon>
        <taxon>Bacillariophycidae</taxon>
        <taxon>Bacillariales</taxon>
        <taxon>Bacillariaceae</taxon>
        <taxon>Nitzschia</taxon>
    </lineage>
</organism>
<dbReference type="EMBL" id="JAGRRH010000003">
    <property type="protein sequence ID" value="KAG7372470.1"/>
    <property type="molecule type" value="Genomic_DNA"/>
</dbReference>
<keyword evidence="4" id="KW-1185">Reference proteome</keyword>
<evidence type="ECO:0000313" key="3">
    <source>
        <dbReference type="EMBL" id="KAG7372470.1"/>
    </source>
</evidence>
<feature type="compositionally biased region" description="Basic and acidic residues" evidence="1">
    <location>
        <begin position="348"/>
        <end position="372"/>
    </location>
</feature>
<feature type="region of interest" description="Disordered" evidence="1">
    <location>
        <begin position="348"/>
        <end position="400"/>
    </location>
</feature>